<organism evidence="2">
    <name type="scientific">marine sediment metagenome</name>
    <dbReference type="NCBI Taxonomy" id="412755"/>
    <lineage>
        <taxon>unclassified sequences</taxon>
        <taxon>metagenomes</taxon>
        <taxon>ecological metagenomes</taxon>
    </lineage>
</organism>
<proteinExistence type="predicted"/>
<comment type="caution">
    <text evidence="2">The sequence shown here is derived from an EMBL/GenBank/DDBJ whole genome shotgun (WGS) entry which is preliminary data.</text>
</comment>
<feature type="transmembrane region" description="Helical" evidence="1">
    <location>
        <begin position="46"/>
        <end position="64"/>
    </location>
</feature>
<keyword evidence="1" id="KW-0472">Membrane</keyword>
<keyword evidence="1" id="KW-0812">Transmembrane</keyword>
<evidence type="ECO:0000313" key="2">
    <source>
        <dbReference type="EMBL" id="GAH40761.1"/>
    </source>
</evidence>
<feature type="transmembrane region" description="Helical" evidence="1">
    <location>
        <begin position="70"/>
        <end position="89"/>
    </location>
</feature>
<feature type="non-terminal residue" evidence="2">
    <location>
        <position position="100"/>
    </location>
</feature>
<evidence type="ECO:0000256" key="1">
    <source>
        <dbReference type="SAM" id="Phobius"/>
    </source>
</evidence>
<keyword evidence="1" id="KW-1133">Transmembrane helix</keyword>
<protein>
    <submittedName>
        <fullName evidence="2">Uncharacterized protein</fullName>
    </submittedName>
</protein>
<name>X1F537_9ZZZZ</name>
<dbReference type="EMBL" id="BARU01007062">
    <property type="protein sequence ID" value="GAH40761.1"/>
    <property type="molecule type" value="Genomic_DNA"/>
</dbReference>
<sequence>MLSGLVERIYAYALLNSEPDENILGLLFLLSPLVVLIFWKRAPNVVLLISGELMIIARLIEPLVTQQAVYIMAGLSVGSFFVFFGVFLTKVKKQEQKISV</sequence>
<feature type="transmembrane region" description="Helical" evidence="1">
    <location>
        <begin position="22"/>
        <end position="39"/>
    </location>
</feature>
<gene>
    <name evidence="2" type="ORF">S03H2_13927</name>
</gene>
<accession>X1F537</accession>
<dbReference type="AlphaFoldDB" id="X1F537"/>
<reference evidence="2" key="1">
    <citation type="journal article" date="2014" name="Front. Microbiol.">
        <title>High frequency of phylogenetically diverse reductive dehalogenase-homologous genes in deep subseafloor sedimentary metagenomes.</title>
        <authorList>
            <person name="Kawai M."/>
            <person name="Futagami T."/>
            <person name="Toyoda A."/>
            <person name="Takaki Y."/>
            <person name="Nishi S."/>
            <person name="Hori S."/>
            <person name="Arai W."/>
            <person name="Tsubouchi T."/>
            <person name="Morono Y."/>
            <person name="Uchiyama I."/>
            <person name="Ito T."/>
            <person name="Fujiyama A."/>
            <person name="Inagaki F."/>
            <person name="Takami H."/>
        </authorList>
    </citation>
    <scope>NUCLEOTIDE SEQUENCE</scope>
    <source>
        <strain evidence="2">Expedition CK06-06</strain>
    </source>
</reference>